<comment type="caution">
    <text evidence="3">The sequence shown here is derived from an EMBL/GenBank/DDBJ whole genome shotgun (WGS) entry which is preliminary data.</text>
</comment>
<evidence type="ECO:0000259" key="2">
    <source>
        <dbReference type="Pfam" id="PF13406"/>
    </source>
</evidence>
<feature type="transmembrane region" description="Helical" evidence="1">
    <location>
        <begin position="40"/>
        <end position="57"/>
    </location>
</feature>
<keyword evidence="1" id="KW-1133">Transmembrane helix</keyword>
<dbReference type="InterPro" id="IPR023346">
    <property type="entry name" value="Lysozyme-like_dom_sf"/>
</dbReference>
<feature type="domain" description="Transglycosylase SLT" evidence="2">
    <location>
        <begin position="100"/>
        <end position="310"/>
    </location>
</feature>
<organism evidence="3">
    <name type="scientific">hydrocarbon metagenome</name>
    <dbReference type="NCBI Taxonomy" id="938273"/>
    <lineage>
        <taxon>unclassified sequences</taxon>
        <taxon>metagenomes</taxon>
        <taxon>ecological metagenomes</taxon>
    </lineage>
</organism>
<gene>
    <name evidence="3" type="ORF">ASZ90_008730</name>
</gene>
<name>A0A0W8FKQ8_9ZZZZ</name>
<keyword evidence="1" id="KW-0812">Transmembrane</keyword>
<reference evidence="3" key="1">
    <citation type="journal article" date="2015" name="Proc. Natl. Acad. Sci. U.S.A.">
        <title>Networks of energetic and metabolic interactions define dynamics in microbial communities.</title>
        <authorList>
            <person name="Embree M."/>
            <person name="Liu J.K."/>
            <person name="Al-Bassam M.M."/>
            <person name="Zengler K."/>
        </authorList>
    </citation>
    <scope>NUCLEOTIDE SEQUENCE</scope>
</reference>
<proteinExistence type="predicted"/>
<evidence type="ECO:0000313" key="3">
    <source>
        <dbReference type="EMBL" id="KUG21510.1"/>
    </source>
</evidence>
<dbReference type="CDD" id="cd13399">
    <property type="entry name" value="Slt35-like"/>
    <property type="match status" value="1"/>
</dbReference>
<dbReference type="SUPFAM" id="SSF53955">
    <property type="entry name" value="Lysozyme-like"/>
    <property type="match status" value="1"/>
</dbReference>
<dbReference type="InterPro" id="IPR031304">
    <property type="entry name" value="SLT_2"/>
</dbReference>
<sequence>MWEICRNKTDKPSFRTTPACRLPHAGVKIIFLVMNRKINLLHSTIIIVLLFVLWGCASQREIFKKKPAHSKTPSEITVADPAIMPDTATFSRPGEEIVSDKIKELKQLLTANGVPESWFDEQMQHDTFRFHSDINQFFQTSAEKLIDHDKKYDASWYFARLGVDAKIEKGKLFIEKHRSLFERAEAKNGIHKELIAAIIGIETNFADRHQRGKFYAFNVLVSQYLFTRRSKFAVRELTSLYKFSEKTSRPPQYFTSSYAGAIGWGQFIPSSLLSFFVDSNGLNYDIDPFSIEDTIFSVENYLFKHNLSWKNIDEYESKYKAIFAYNRSDVYVKAVLYIYGGLKDYCCPTEPDIHTENE</sequence>
<dbReference type="PANTHER" id="PTHR30163">
    <property type="entry name" value="MEMBRANE-BOUND LYTIC MUREIN TRANSGLYCOSYLASE B"/>
    <property type="match status" value="1"/>
</dbReference>
<dbReference type="GO" id="GO:0008933">
    <property type="term" value="F:peptidoglycan lytic transglycosylase activity"/>
    <property type="evidence" value="ECO:0007669"/>
    <property type="project" value="TreeGrafter"/>
</dbReference>
<dbReference type="PANTHER" id="PTHR30163:SF9">
    <property type="entry name" value="MEMBRANE-BOUND LYTIC MUREIN TRANSGLYCOSYLASE B"/>
    <property type="match status" value="1"/>
</dbReference>
<dbReference type="InterPro" id="IPR043426">
    <property type="entry name" value="MltB-like"/>
</dbReference>
<dbReference type="AlphaFoldDB" id="A0A0W8FKQ8"/>
<evidence type="ECO:0000256" key="1">
    <source>
        <dbReference type="SAM" id="Phobius"/>
    </source>
</evidence>
<dbReference type="EMBL" id="LNQE01001056">
    <property type="protein sequence ID" value="KUG21510.1"/>
    <property type="molecule type" value="Genomic_DNA"/>
</dbReference>
<protein>
    <submittedName>
        <fullName evidence="3">Membrane-bound lytic murein transglycosylase b</fullName>
    </submittedName>
</protein>
<dbReference type="Pfam" id="PF13406">
    <property type="entry name" value="SLT_2"/>
    <property type="match status" value="1"/>
</dbReference>
<dbReference type="Gene3D" id="1.10.8.350">
    <property type="entry name" value="Bacterial muramidase"/>
    <property type="match status" value="1"/>
</dbReference>
<dbReference type="GO" id="GO:0009253">
    <property type="term" value="P:peptidoglycan catabolic process"/>
    <property type="evidence" value="ECO:0007669"/>
    <property type="project" value="TreeGrafter"/>
</dbReference>
<accession>A0A0W8FKQ8</accession>
<keyword evidence="1" id="KW-0472">Membrane</keyword>